<evidence type="ECO:0000313" key="4">
    <source>
        <dbReference type="EMBL" id="GAA4498264.1"/>
    </source>
</evidence>
<dbReference type="PANTHER" id="PTHR44591:SF3">
    <property type="entry name" value="RESPONSE REGULATORY DOMAIN-CONTAINING PROTEIN"/>
    <property type="match status" value="1"/>
</dbReference>
<dbReference type="Proteomes" id="UP001500503">
    <property type="component" value="Unassembled WGS sequence"/>
</dbReference>
<gene>
    <name evidence="4" type="ORF">GCM10023191_043170</name>
</gene>
<dbReference type="PROSITE" id="PS50110">
    <property type="entry name" value="RESPONSE_REGULATORY"/>
    <property type="match status" value="1"/>
</dbReference>
<feature type="domain" description="Response regulatory" evidence="3">
    <location>
        <begin position="4"/>
        <end position="121"/>
    </location>
</feature>
<dbReference type="Pfam" id="PF00072">
    <property type="entry name" value="Response_reg"/>
    <property type="match status" value="1"/>
</dbReference>
<sequence length="126" mass="13334">MTISCVIVDDNDRFLRAAGALLEREGITVVAVATNSEEALRRAGEFRPDVLLVDIELGQESGLDLTRRLTAAAPAPWSRVILMSAHSEDDFGGLIDASPALGFLAKPRLSGGAIRRLLGDGHGEPG</sequence>
<dbReference type="InterPro" id="IPR001789">
    <property type="entry name" value="Sig_transdc_resp-reg_receiver"/>
</dbReference>
<protein>
    <submittedName>
        <fullName evidence="4">Response regulator transcription factor</fullName>
    </submittedName>
</protein>
<dbReference type="InterPro" id="IPR011006">
    <property type="entry name" value="CheY-like_superfamily"/>
</dbReference>
<dbReference type="EMBL" id="BAABHF010000024">
    <property type="protein sequence ID" value="GAA4498264.1"/>
    <property type="molecule type" value="Genomic_DNA"/>
</dbReference>
<dbReference type="PANTHER" id="PTHR44591">
    <property type="entry name" value="STRESS RESPONSE REGULATOR PROTEIN 1"/>
    <property type="match status" value="1"/>
</dbReference>
<dbReference type="RefSeq" id="WP_345466455.1">
    <property type="nucleotide sequence ID" value="NZ_BAABHF010000024.1"/>
</dbReference>
<dbReference type="InterPro" id="IPR050595">
    <property type="entry name" value="Bact_response_regulator"/>
</dbReference>
<keyword evidence="1 2" id="KW-0597">Phosphoprotein</keyword>
<dbReference type="InterPro" id="IPR058245">
    <property type="entry name" value="NreC/VraR/RcsB-like_REC"/>
</dbReference>
<dbReference type="SMART" id="SM00448">
    <property type="entry name" value="REC"/>
    <property type="match status" value="1"/>
</dbReference>
<feature type="modified residue" description="4-aspartylphosphate" evidence="2">
    <location>
        <position position="54"/>
    </location>
</feature>
<evidence type="ECO:0000256" key="1">
    <source>
        <dbReference type="ARBA" id="ARBA00022553"/>
    </source>
</evidence>
<evidence type="ECO:0000256" key="2">
    <source>
        <dbReference type="PROSITE-ProRule" id="PRU00169"/>
    </source>
</evidence>
<comment type="caution">
    <text evidence="4">The sequence shown here is derived from an EMBL/GenBank/DDBJ whole genome shotgun (WGS) entry which is preliminary data.</text>
</comment>
<reference evidence="5" key="1">
    <citation type="journal article" date="2019" name="Int. J. Syst. Evol. Microbiol.">
        <title>The Global Catalogue of Microorganisms (GCM) 10K type strain sequencing project: providing services to taxonomists for standard genome sequencing and annotation.</title>
        <authorList>
            <consortium name="The Broad Institute Genomics Platform"/>
            <consortium name="The Broad Institute Genome Sequencing Center for Infectious Disease"/>
            <person name="Wu L."/>
            <person name="Ma J."/>
        </authorList>
    </citation>
    <scope>NUCLEOTIDE SEQUENCE [LARGE SCALE GENOMIC DNA]</scope>
    <source>
        <strain evidence="5">JCM 17933</strain>
    </source>
</reference>
<proteinExistence type="predicted"/>
<dbReference type="Gene3D" id="3.40.50.2300">
    <property type="match status" value="1"/>
</dbReference>
<organism evidence="4 5">
    <name type="scientific">Actinoallomurus oryzae</name>
    <dbReference type="NCBI Taxonomy" id="502180"/>
    <lineage>
        <taxon>Bacteria</taxon>
        <taxon>Bacillati</taxon>
        <taxon>Actinomycetota</taxon>
        <taxon>Actinomycetes</taxon>
        <taxon>Streptosporangiales</taxon>
        <taxon>Thermomonosporaceae</taxon>
        <taxon>Actinoallomurus</taxon>
    </lineage>
</organism>
<evidence type="ECO:0000313" key="5">
    <source>
        <dbReference type="Proteomes" id="UP001500503"/>
    </source>
</evidence>
<keyword evidence="5" id="KW-1185">Reference proteome</keyword>
<accession>A0ABP8Q8N9</accession>
<dbReference type="CDD" id="cd17535">
    <property type="entry name" value="REC_NarL-like"/>
    <property type="match status" value="1"/>
</dbReference>
<name>A0ABP8Q8N9_9ACTN</name>
<dbReference type="SUPFAM" id="SSF52172">
    <property type="entry name" value="CheY-like"/>
    <property type="match status" value="1"/>
</dbReference>
<evidence type="ECO:0000259" key="3">
    <source>
        <dbReference type="PROSITE" id="PS50110"/>
    </source>
</evidence>